<feature type="domain" description="Methyltransferase" evidence="6">
    <location>
        <begin position="62"/>
        <end position="154"/>
    </location>
</feature>
<accession>A0A2K8N398</accession>
<evidence type="ECO:0000256" key="2">
    <source>
        <dbReference type="ARBA" id="ARBA00022603"/>
    </source>
</evidence>
<keyword evidence="8" id="KW-1185">Reference proteome</keyword>
<evidence type="ECO:0000256" key="4">
    <source>
        <dbReference type="ARBA" id="ARBA00025707"/>
    </source>
</evidence>
<evidence type="ECO:0000256" key="3">
    <source>
        <dbReference type="ARBA" id="ARBA00022679"/>
    </source>
</evidence>
<keyword evidence="2 7" id="KW-0489">Methyltransferase</keyword>
<evidence type="ECO:0000256" key="1">
    <source>
        <dbReference type="ARBA" id="ARBA00005189"/>
    </source>
</evidence>
<evidence type="ECO:0000259" key="6">
    <source>
        <dbReference type="Pfam" id="PF13649"/>
    </source>
</evidence>
<proteinExistence type="predicted"/>
<dbReference type="SUPFAM" id="SSF53335">
    <property type="entry name" value="S-adenosyl-L-methionine-dependent methyltransferases"/>
    <property type="match status" value="1"/>
</dbReference>
<dbReference type="EMBL" id="CP024955">
    <property type="protein sequence ID" value="ATY83973.1"/>
    <property type="molecule type" value="Genomic_DNA"/>
</dbReference>
<organism evidence="7 8">
    <name type="scientific">Kyrpidia spormannii</name>
    <dbReference type="NCBI Taxonomy" id="2055160"/>
    <lineage>
        <taxon>Bacteria</taxon>
        <taxon>Bacillati</taxon>
        <taxon>Bacillota</taxon>
        <taxon>Bacilli</taxon>
        <taxon>Bacillales</taxon>
        <taxon>Alicyclobacillaceae</taxon>
        <taxon>Kyrpidia</taxon>
    </lineage>
</organism>
<name>A0A2K8N398_9BACL</name>
<dbReference type="Gene3D" id="3.40.50.150">
    <property type="entry name" value="Vaccinia Virus protein VP39"/>
    <property type="match status" value="1"/>
</dbReference>
<dbReference type="PANTHER" id="PTHR44307:SF2">
    <property type="entry name" value="PHOSPHOETHANOLAMINE METHYLTRANSFERASE ISOFORM X1"/>
    <property type="match status" value="1"/>
</dbReference>
<gene>
    <name evidence="7" type="ORF">CVV65_02530</name>
</gene>
<dbReference type="Proteomes" id="UP000231932">
    <property type="component" value="Chromosome"/>
</dbReference>
<dbReference type="GO" id="GO:0000234">
    <property type="term" value="F:phosphoethanolamine N-methyltransferase activity"/>
    <property type="evidence" value="ECO:0007669"/>
    <property type="project" value="UniProtKB-EC"/>
</dbReference>
<dbReference type="InterPro" id="IPR041698">
    <property type="entry name" value="Methyltransf_25"/>
</dbReference>
<dbReference type="PANTHER" id="PTHR44307">
    <property type="entry name" value="PHOSPHOETHANOLAMINE METHYLTRANSFERASE"/>
    <property type="match status" value="1"/>
</dbReference>
<comment type="pathway">
    <text evidence="1">Lipid metabolism.</text>
</comment>
<sequence length="268" mass="29577">MSRARAVFPASPYNGHSREGSSVVNRYQEVLAKVGAGSAHPGGFALTKKWIGQLSLGPDTRVLDVGCGTGRTACYMAKRFGCQVTGLDLQPLMIRKARRRARLEGVAAEFVPGDLLAPPFDEASFDWVIAESVTVFVSREKAVEQYRKLLVPGGGVLDVEMAARHALPAETARAIEDLYGVKDLPLYGDWEALYRRVGFSDVRLVEARRIDLNRALKDEWDDPDRWDLGSTALDDAEVREVLRANTELMARHAKHLGYVVVTGRKPAK</sequence>
<dbReference type="CDD" id="cd02440">
    <property type="entry name" value="AdoMet_MTases"/>
    <property type="match status" value="1"/>
</dbReference>
<dbReference type="KEGG" id="kyr:CVV65_02530"/>
<comment type="pathway">
    <text evidence="4">Phospholipid metabolism.</text>
</comment>
<evidence type="ECO:0000256" key="5">
    <source>
        <dbReference type="ARBA" id="ARBA00047622"/>
    </source>
</evidence>
<evidence type="ECO:0000313" key="8">
    <source>
        <dbReference type="Proteomes" id="UP000231932"/>
    </source>
</evidence>
<dbReference type="InterPro" id="IPR029063">
    <property type="entry name" value="SAM-dependent_MTases_sf"/>
</dbReference>
<reference evidence="8" key="1">
    <citation type="submission" date="2017-11" db="EMBL/GenBank/DDBJ databases">
        <title>Complete Genome Sequence of Kyrpidia sp. Strain EA-1, a thermophilic, hydrogen-oxidizing Bacterium, isolated from the Azores.</title>
        <authorList>
            <person name="Reiner J.E."/>
            <person name="Lapp C.J."/>
            <person name="Bunk B."/>
            <person name="Gescher J."/>
        </authorList>
    </citation>
    <scope>NUCLEOTIDE SEQUENCE [LARGE SCALE GENOMIC DNA]</scope>
    <source>
        <strain evidence="8">EA-1</strain>
    </source>
</reference>
<keyword evidence="3 7" id="KW-0808">Transferase</keyword>
<protein>
    <submittedName>
        <fullName evidence="7">Class I SAM-dependent methyltransferase</fullName>
    </submittedName>
</protein>
<comment type="catalytic activity">
    <reaction evidence="5">
        <text>phosphoethanolamine + S-adenosyl-L-methionine = N-methylethanolamine phosphate + S-adenosyl-L-homocysteine + H(+)</text>
        <dbReference type="Rhea" id="RHEA:20365"/>
        <dbReference type="ChEBI" id="CHEBI:15378"/>
        <dbReference type="ChEBI" id="CHEBI:57781"/>
        <dbReference type="ChEBI" id="CHEBI:57856"/>
        <dbReference type="ChEBI" id="CHEBI:58190"/>
        <dbReference type="ChEBI" id="CHEBI:59789"/>
        <dbReference type="EC" id="2.1.1.103"/>
    </reaction>
    <physiologicalReaction direction="left-to-right" evidence="5">
        <dbReference type="Rhea" id="RHEA:20366"/>
    </physiologicalReaction>
</comment>
<dbReference type="GO" id="GO:0032259">
    <property type="term" value="P:methylation"/>
    <property type="evidence" value="ECO:0007669"/>
    <property type="project" value="UniProtKB-KW"/>
</dbReference>
<dbReference type="Pfam" id="PF13649">
    <property type="entry name" value="Methyltransf_25"/>
    <property type="match status" value="1"/>
</dbReference>
<dbReference type="AlphaFoldDB" id="A0A2K8N398"/>
<evidence type="ECO:0000313" key="7">
    <source>
        <dbReference type="EMBL" id="ATY83973.1"/>
    </source>
</evidence>